<feature type="transmembrane region" description="Helical" evidence="1">
    <location>
        <begin position="98"/>
        <end position="119"/>
    </location>
</feature>
<sequence length="479" mass="52660">MDRLLTVRIKNLFIVTLFLKIVSSGAGWYLQSPWILGLVVPLCVMLAYIAIGAKRTDKSLSDEKFADSCYYLGFLFTITSIVFSLFDLPNIGTQMSVIAVRFGAAMISTLLGLSVRVFMVSFREDLDDAVKSAEDKVIESTHRLGDQLTIALDRFRDFQSQVDEATTHSIAKVAVGIEELTKSYGEQLTHFFAQLVEENTKAFKASQAEVRAASERLSSSVDGYAAGLKQSIGSIENRVIEFSDVVTRRLENTMFPDDYFTTRLAAPLGKLSESTTGIAAQVATAARNVSESLETVQGALSTIRSHAGEVNSAFESLSRLTRTQETLLSGSQAHVDTLETLNTTLSATQATIAQLGKGVVAQNEGLAFVRHELTEHAVGMGRLVAVCNSFETAVDSASQVLRSPKMDDVARALGEVTTVRQNSKNLLEVAHRIETATQELPHMKEVLFAMAEKNSGLTRDFPTWRWGWPTRRQKRQQEA</sequence>
<keyword evidence="1" id="KW-1133">Transmembrane helix</keyword>
<evidence type="ECO:0000256" key="1">
    <source>
        <dbReference type="SAM" id="Phobius"/>
    </source>
</evidence>
<keyword evidence="1" id="KW-0812">Transmembrane</keyword>
<proteinExistence type="predicted"/>
<evidence type="ECO:0000313" key="3">
    <source>
        <dbReference type="Proteomes" id="UP000294200"/>
    </source>
</evidence>
<comment type="caution">
    <text evidence="2">The sequence shown here is derived from an EMBL/GenBank/DDBJ whole genome shotgun (WGS) entry which is preliminary data.</text>
</comment>
<reference evidence="2 3" key="1">
    <citation type="submission" date="2017-02" db="EMBL/GenBank/DDBJ databases">
        <title>Paraburkholderia sophoroidis sp. nov. and Paraburkholderia steynii sp. nov. rhizobial symbionts of the fynbos legume Hypocalyptus sophoroides.</title>
        <authorList>
            <person name="Steenkamp E.T."/>
            <person name="Beukes C.W."/>
            <person name="Van Zyl E."/>
            <person name="Avontuur J."/>
            <person name="Chan W.Y."/>
            <person name="Hassen A."/>
            <person name="Palmer M."/>
            <person name="Mthombeni L."/>
            <person name="Phalane F."/>
            <person name="Sereme K."/>
            <person name="Venter S.N."/>
        </authorList>
    </citation>
    <scope>NUCLEOTIDE SEQUENCE [LARGE SCALE GENOMIC DNA]</scope>
    <source>
        <strain evidence="2 3">HC1.1ba</strain>
    </source>
</reference>
<feature type="transmembrane region" description="Helical" evidence="1">
    <location>
        <begin position="65"/>
        <end position="86"/>
    </location>
</feature>
<feature type="transmembrane region" description="Helical" evidence="1">
    <location>
        <begin position="35"/>
        <end position="53"/>
    </location>
</feature>
<accession>A0A4R0X5Y8</accession>
<feature type="transmembrane region" description="Helical" evidence="1">
    <location>
        <begin position="12"/>
        <end position="29"/>
    </location>
</feature>
<organism evidence="2 3">
    <name type="scientific">Paraburkholderia steynii</name>
    <dbReference type="NCBI Taxonomy" id="1245441"/>
    <lineage>
        <taxon>Bacteria</taxon>
        <taxon>Pseudomonadati</taxon>
        <taxon>Pseudomonadota</taxon>
        <taxon>Betaproteobacteria</taxon>
        <taxon>Burkholderiales</taxon>
        <taxon>Burkholderiaceae</taxon>
        <taxon>Paraburkholderia</taxon>
    </lineage>
</organism>
<evidence type="ECO:0000313" key="2">
    <source>
        <dbReference type="EMBL" id="TCG05364.1"/>
    </source>
</evidence>
<gene>
    <name evidence="2" type="ORF">BZM27_34295</name>
</gene>
<dbReference type="EMBL" id="MWML01000174">
    <property type="protein sequence ID" value="TCG05364.1"/>
    <property type="molecule type" value="Genomic_DNA"/>
</dbReference>
<protein>
    <submittedName>
        <fullName evidence="2">Uncharacterized protein</fullName>
    </submittedName>
</protein>
<keyword evidence="3" id="KW-1185">Reference proteome</keyword>
<dbReference type="AlphaFoldDB" id="A0A4R0X5Y8"/>
<name>A0A4R0X5Y8_9BURK</name>
<keyword evidence="1" id="KW-0472">Membrane</keyword>
<dbReference type="Proteomes" id="UP000294200">
    <property type="component" value="Unassembled WGS sequence"/>
</dbReference>